<keyword evidence="1" id="KW-1133">Transmembrane helix</keyword>
<sequence length="368" mass="41907">MAETEEIIEFSARETPGMHSTTQESPQTKRYVSSFIQIRGSIPIKFAQIINGRYRPRLYIDDTNSCEPFKKHIFSLVDKYKAVLMINLVDKFKYELPLGLSFERQFKTLSLPSISYIHFDFHAQSKANKSAPVGNLLVNSVSRQVDSFGGFRLEVDSNSILEVQNGVVRTNCLDCLDRTNVIQSSLSNYWLNRELTHFGILTPGESVDNHSQMLYLLRNIWSDNADYVSLAYSGSPALKTDLTRTGRRTFFGMVSDFSSSVERFICGNFFDGDRQIPIIYLSSTFVSLTFTMRNRGFSPIGTFFTSLSVSVASYLLIVTLTGLVSPRLVGYLLNWPSLVPYQYKPRPFVGSPLNYSFFRTNDTRDKRK</sequence>
<dbReference type="OrthoDB" id="405996at2759"/>
<evidence type="ECO:0000256" key="1">
    <source>
        <dbReference type="SAM" id="Phobius"/>
    </source>
</evidence>
<protein>
    <submittedName>
        <fullName evidence="3">Phosphoinositide phosphatase SAC1</fullName>
    </submittedName>
</protein>
<feature type="transmembrane region" description="Helical" evidence="1">
    <location>
        <begin position="303"/>
        <end position="324"/>
    </location>
</feature>
<evidence type="ECO:0000313" key="4">
    <source>
        <dbReference type="Proteomes" id="UP000187455"/>
    </source>
</evidence>
<organism evidence="3 4">
    <name type="scientific">Smittium mucronatum</name>
    <dbReference type="NCBI Taxonomy" id="133383"/>
    <lineage>
        <taxon>Eukaryota</taxon>
        <taxon>Fungi</taxon>
        <taxon>Fungi incertae sedis</taxon>
        <taxon>Zoopagomycota</taxon>
        <taxon>Kickxellomycotina</taxon>
        <taxon>Harpellomycetes</taxon>
        <taxon>Harpellales</taxon>
        <taxon>Legeriomycetaceae</taxon>
        <taxon>Smittium</taxon>
    </lineage>
</organism>
<reference evidence="3 4" key="1">
    <citation type="journal article" date="2016" name="Mol. Biol. Evol.">
        <title>Genome-Wide Survey of Gut Fungi (Harpellales) Reveals the First Horizontally Transferred Ubiquitin Gene from a Mosquito Host.</title>
        <authorList>
            <person name="Wang Y."/>
            <person name="White M.M."/>
            <person name="Kvist S."/>
            <person name="Moncalvo J.M."/>
        </authorList>
    </citation>
    <scope>NUCLEOTIDE SEQUENCE [LARGE SCALE GENOMIC DNA]</scope>
    <source>
        <strain evidence="3 4">ALG-7-W6</strain>
    </source>
</reference>
<dbReference type="AlphaFoldDB" id="A0A1R0H633"/>
<keyword evidence="4" id="KW-1185">Reference proteome</keyword>
<proteinExistence type="predicted"/>
<dbReference type="STRING" id="133383.A0A1R0H633"/>
<dbReference type="GO" id="GO:0043812">
    <property type="term" value="F:phosphatidylinositol-4-phosphate phosphatase activity"/>
    <property type="evidence" value="ECO:0007669"/>
    <property type="project" value="TreeGrafter"/>
</dbReference>
<name>A0A1R0H633_9FUNG</name>
<evidence type="ECO:0000313" key="3">
    <source>
        <dbReference type="EMBL" id="OLY84541.1"/>
    </source>
</evidence>
<evidence type="ECO:0000259" key="2">
    <source>
        <dbReference type="PROSITE" id="PS50275"/>
    </source>
</evidence>
<gene>
    <name evidence="3" type="ORF">AYI68_g1288</name>
</gene>
<dbReference type="EMBL" id="LSSL01000460">
    <property type="protein sequence ID" value="OLY84541.1"/>
    <property type="molecule type" value="Genomic_DNA"/>
</dbReference>
<dbReference type="GO" id="GO:0046856">
    <property type="term" value="P:phosphatidylinositol dephosphorylation"/>
    <property type="evidence" value="ECO:0007669"/>
    <property type="project" value="TreeGrafter"/>
</dbReference>
<dbReference type="PROSITE" id="PS50275">
    <property type="entry name" value="SAC"/>
    <property type="match status" value="1"/>
</dbReference>
<accession>A0A1R0H633</accession>
<dbReference type="Proteomes" id="UP000187455">
    <property type="component" value="Unassembled WGS sequence"/>
</dbReference>
<keyword evidence="1" id="KW-0472">Membrane</keyword>
<comment type="caution">
    <text evidence="3">The sequence shown here is derived from an EMBL/GenBank/DDBJ whole genome shotgun (WGS) entry which is preliminary data.</text>
</comment>
<dbReference type="InterPro" id="IPR002013">
    <property type="entry name" value="SAC_dom"/>
</dbReference>
<dbReference type="PANTHER" id="PTHR45662:SF2">
    <property type="entry name" value="PHOSPHATIDYLINOSITOL-3-PHOSPHATASE SAC1"/>
    <property type="match status" value="1"/>
</dbReference>
<dbReference type="GO" id="GO:0005783">
    <property type="term" value="C:endoplasmic reticulum"/>
    <property type="evidence" value="ECO:0007669"/>
    <property type="project" value="TreeGrafter"/>
</dbReference>
<feature type="domain" description="SAC" evidence="2">
    <location>
        <begin position="1"/>
        <end position="234"/>
    </location>
</feature>
<keyword evidence="1" id="KW-0812">Transmembrane</keyword>
<dbReference type="Pfam" id="PF02383">
    <property type="entry name" value="Syja_N"/>
    <property type="match status" value="1"/>
</dbReference>
<dbReference type="PANTHER" id="PTHR45662">
    <property type="entry name" value="PHOSPHATIDYLINOSITIDE PHOSPHATASE SAC1"/>
    <property type="match status" value="1"/>
</dbReference>